<dbReference type="EMBL" id="MU003512">
    <property type="protein sequence ID" value="KAF2469301.1"/>
    <property type="molecule type" value="Genomic_DNA"/>
</dbReference>
<proteinExistence type="predicted"/>
<comment type="caution">
    <text evidence="1">The sequence shown here is derived from an EMBL/GenBank/DDBJ whole genome shotgun (WGS) entry which is preliminary data.</text>
</comment>
<protein>
    <submittedName>
        <fullName evidence="1">Uncharacterized protein</fullName>
    </submittedName>
</protein>
<organism evidence="1 2">
    <name type="scientific">Lindgomyces ingoldianus</name>
    <dbReference type="NCBI Taxonomy" id="673940"/>
    <lineage>
        <taxon>Eukaryota</taxon>
        <taxon>Fungi</taxon>
        <taxon>Dikarya</taxon>
        <taxon>Ascomycota</taxon>
        <taxon>Pezizomycotina</taxon>
        <taxon>Dothideomycetes</taxon>
        <taxon>Pleosporomycetidae</taxon>
        <taxon>Pleosporales</taxon>
        <taxon>Lindgomycetaceae</taxon>
        <taxon>Lindgomyces</taxon>
    </lineage>
</organism>
<name>A0ACB6QQW2_9PLEO</name>
<keyword evidence="2" id="KW-1185">Reference proteome</keyword>
<gene>
    <name evidence="1" type="ORF">BDR25DRAFT_356543</name>
</gene>
<accession>A0ACB6QQW2</accession>
<reference evidence="1" key="1">
    <citation type="journal article" date="2020" name="Stud. Mycol.">
        <title>101 Dothideomycetes genomes: a test case for predicting lifestyles and emergence of pathogens.</title>
        <authorList>
            <person name="Haridas S."/>
            <person name="Albert R."/>
            <person name="Binder M."/>
            <person name="Bloem J."/>
            <person name="Labutti K."/>
            <person name="Salamov A."/>
            <person name="Andreopoulos B."/>
            <person name="Baker S."/>
            <person name="Barry K."/>
            <person name="Bills G."/>
            <person name="Bluhm B."/>
            <person name="Cannon C."/>
            <person name="Castanera R."/>
            <person name="Culley D."/>
            <person name="Daum C."/>
            <person name="Ezra D."/>
            <person name="Gonzalez J."/>
            <person name="Henrissat B."/>
            <person name="Kuo A."/>
            <person name="Liang C."/>
            <person name="Lipzen A."/>
            <person name="Lutzoni F."/>
            <person name="Magnuson J."/>
            <person name="Mondo S."/>
            <person name="Nolan M."/>
            <person name="Ohm R."/>
            <person name="Pangilinan J."/>
            <person name="Park H.-J."/>
            <person name="Ramirez L."/>
            <person name="Alfaro M."/>
            <person name="Sun H."/>
            <person name="Tritt A."/>
            <person name="Yoshinaga Y."/>
            <person name="Zwiers L.-H."/>
            <person name="Turgeon B."/>
            <person name="Goodwin S."/>
            <person name="Spatafora J."/>
            <person name="Crous P."/>
            <person name="Grigoriev I."/>
        </authorList>
    </citation>
    <scope>NUCLEOTIDE SEQUENCE</scope>
    <source>
        <strain evidence="1">ATCC 200398</strain>
    </source>
</reference>
<dbReference type="Proteomes" id="UP000799755">
    <property type="component" value="Unassembled WGS sequence"/>
</dbReference>
<evidence type="ECO:0000313" key="2">
    <source>
        <dbReference type="Proteomes" id="UP000799755"/>
    </source>
</evidence>
<sequence>MTKYCSGVSFTLTLGNSQSTLSSSNKPPQTNIPYNQRPYNCKPSFLCHLQCPNITTIMRNLPSTPTHNIANKPTPPLTAPPTTSHNPTLISAPTLQPSPPKSTLNLLNPPTKPFICPTCSHTNQHSTSLAISHPNSSHPAAVCKICFADFERRERDFRHRAELTSFPRLLELEECVQDSGQEEGRVGVDMNISKEEESRAGIGTGTRMGMGARMGMLGGVYGSLGWALGIGMRIFKEGRKRRGSESSEGSDQERRTEGNGDVMSRVSLGECASTYRQGIVLTYPPMHATKKAAKKNYQAQSYEANYEHTRKPSICY</sequence>
<evidence type="ECO:0000313" key="1">
    <source>
        <dbReference type="EMBL" id="KAF2469301.1"/>
    </source>
</evidence>